<gene>
    <name evidence="3" type="ORF">GUITHDRAFT_163418</name>
</gene>
<feature type="transmembrane region" description="Helical" evidence="2">
    <location>
        <begin position="233"/>
        <end position="250"/>
    </location>
</feature>
<evidence type="ECO:0000313" key="5">
    <source>
        <dbReference type="Proteomes" id="UP000011087"/>
    </source>
</evidence>
<dbReference type="EnsemblProtists" id="EKX45069">
    <property type="protein sequence ID" value="EKX45069"/>
    <property type="gene ID" value="GUITHDRAFT_163418"/>
</dbReference>
<dbReference type="HOGENOM" id="CLU_576783_0_0_1"/>
<reference evidence="5" key="2">
    <citation type="submission" date="2012-11" db="EMBL/GenBank/DDBJ databases">
        <authorList>
            <person name="Kuo A."/>
            <person name="Curtis B.A."/>
            <person name="Tanifuji G."/>
            <person name="Burki F."/>
            <person name="Gruber A."/>
            <person name="Irimia M."/>
            <person name="Maruyama S."/>
            <person name="Arias M.C."/>
            <person name="Ball S.G."/>
            <person name="Gile G.H."/>
            <person name="Hirakawa Y."/>
            <person name="Hopkins J.F."/>
            <person name="Rensing S.A."/>
            <person name="Schmutz J."/>
            <person name="Symeonidi A."/>
            <person name="Elias M."/>
            <person name="Eveleigh R.J."/>
            <person name="Herman E.K."/>
            <person name="Klute M.J."/>
            <person name="Nakayama T."/>
            <person name="Obornik M."/>
            <person name="Reyes-Prieto A."/>
            <person name="Armbrust E.V."/>
            <person name="Aves S.J."/>
            <person name="Beiko R.G."/>
            <person name="Coutinho P."/>
            <person name="Dacks J.B."/>
            <person name="Durnford D.G."/>
            <person name="Fast N.M."/>
            <person name="Green B.R."/>
            <person name="Grisdale C."/>
            <person name="Hempe F."/>
            <person name="Henrissat B."/>
            <person name="Hoppner M.P."/>
            <person name="Ishida K.-I."/>
            <person name="Kim E."/>
            <person name="Koreny L."/>
            <person name="Kroth P.G."/>
            <person name="Liu Y."/>
            <person name="Malik S.-B."/>
            <person name="Maier U.G."/>
            <person name="McRose D."/>
            <person name="Mock T."/>
            <person name="Neilson J.A."/>
            <person name="Onodera N.T."/>
            <person name="Poole A.M."/>
            <person name="Pritham E.J."/>
            <person name="Richards T.A."/>
            <person name="Rocap G."/>
            <person name="Roy S.W."/>
            <person name="Sarai C."/>
            <person name="Schaack S."/>
            <person name="Shirato S."/>
            <person name="Slamovits C.H."/>
            <person name="Spencer D.F."/>
            <person name="Suzuki S."/>
            <person name="Worden A.Z."/>
            <person name="Zauner S."/>
            <person name="Barry K."/>
            <person name="Bell C."/>
            <person name="Bharti A.K."/>
            <person name="Crow J.A."/>
            <person name="Grimwood J."/>
            <person name="Kramer R."/>
            <person name="Lindquist E."/>
            <person name="Lucas S."/>
            <person name="Salamov A."/>
            <person name="McFadden G.I."/>
            <person name="Lane C.E."/>
            <person name="Keeling P.J."/>
            <person name="Gray M.W."/>
            <person name="Grigoriev I.V."/>
            <person name="Archibald J.M."/>
        </authorList>
    </citation>
    <scope>NUCLEOTIDE SEQUENCE</scope>
    <source>
        <strain evidence="5">CCMP2712</strain>
    </source>
</reference>
<dbReference type="KEGG" id="gtt:GUITHDRAFT_163418"/>
<dbReference type="PaxDb" id="55529-EKX45069"/>
<evidence type="ECO:0000313" key="3">
    <source>
        <dbReference type="EMBL" id="EKX45069.1"/>
    </source>
</evidence>
<name>L1JAE0_GUITC</name>
<dbReference type="AlphaFoldDB" id="L1JAE0"/>
<keyword evidence="2" id="KW-0472">Membrane</keyword>
<evidence type="ECO:0000313" key="4">
    <source>
        <dbReference type="EnsemblProtists" id="EKX45069"/>
    </source>
</evidence>
<reference evidence="3 5" key="1">
    <citation type="journal article" date="2012" name="Nature">
        <title>Algal genomes reveal evolutionary mosaicism and the fate of nucleomorphs.</title>
        <authorList>
            <consortium name="DOE Joint Genome Institute"/>
            <person name="Curtis B.A."/>
            <person name="Tanifuji G."/>
            <person name="Burki F."/>
            <person name="Gruber A."/>
            <person name="Irimia M."/>
            <person name="Maruyama S."/>
            <person name="Arias M.C."/>
            <person name="Ball S.G."/>
            <person name="Gile G.H."/>
            <person name="Hirakawa Y."/>
            <person name="Hopkins J.F."/>
            <person name="Kuo A."/>
            <person name="Rensing S.A."/>
            <person name="Schmutz J."/>
            <person name="Symeonidi A."/>
            <person name="Elias M."/>
            <person name="Eveleigh R.J."/>
            <person name="Herman E.K."/>
            <person name="Klute M.J."/>
            <person name="Nakayama T."/>
            <person name="Obornik M."/>
            <person name="Reyes-Prieto A."/>
            <person name="Armbrust E.V."/>
            <person name="Aves S.J."/>
            <person name="Beiko R.G."/>
            <person name="Coutinho P."/>
            <person name="Dacks J.B."/>
            <person name="Durnford D.G."/>
            <person name="Fast N.M."/>
            <person name="Green B.R."/>
            <person name="Grisdale C.J."/>
            <person name="Hempel F."/>
            <person name="Henrissat B."/>
            <person name="Hoppner M.P."/>
            <person name="Ishida K."/>
            <person name="Kim E."/>
            <person name="Koreny L."/>
            <person name="Kroth P.G."/>
            <person name="Liu Y."/>
            <person name="Malik S.B."/>
            <person name="Maier U.G."/>
            <person name="McRose D."/>
            <person name="Mock T."/>
            <person name="Neilson J.A."/>
            <person name="Onodera N.T."/>
            <person name="Poole A.M."/>
            <person name="Pritham E.J."/>
            <person name="Richards T.A."/>
            <person name="Rocap G."/>
            <person name="Roy S.W."/>
            <person name="Sarai C."/>
            <person name="Schaack S."/>
            <person name="Shirato S."/>
            <person name="Slamovits C.H."/>
            <person name="Spencer D.F."/>
            <person name="Suzuki S."/>
            <person name="Worden A.Z."/>
            <person name="Zauner S."/>
            <person name="Barry K."/>
            <person name="Bell C."/>
            <person name="Bharti A.K."/>
            <person name="Crow J.A."/>
            <person name="Grimwood J."/>
            <person name="Kramer R."/>
            <person name="Lindquist E."/>
            <person name="Lucas S."/>
            <person name="Salamov A."/>
            <person name="McFadden G.I."/>
            <person name="Lane C.E."/>
            <person name="Keeling P.J."/>
            <person name="Gray M.W."/>
            <person name="Grigoriev I.V."/>
            <person name="Archibald J.M."/>
        </authorList>
    </citation>
    <scope>NUCLEOTIDE SEQUENCE</scope>
    <source>
        <strain evidence="3 5">CCMP2712</strain>
    </source>
</reference>
<reference evidence="4" key="3">
    <citation type="submission" date="2016-03" db="UniProtKB">
        <authorList>
            <consortium name="EnsemblProtists"/>
        </authorList>
    </citation>
    <scope>IDENTIFICATION</scope>
</reference>
<dbReference type="Proteomes" id="UP000011087">
    <property type="component" value="Unassembled WGS sequence"/>
</dbReference>
<keyword evidence="2" id="KW-1133">Transmembrane helix</keyword>
<dbReference type="GeneID" id="17301777"/>
<feature type="region of interest" description="Disordered" evidence="1">
    <location>
        <begin position="1"/>
        <end position="25"/>
    </location>
</feature>
<sequence>MQELNRLVGEERRSQHPAVHPEASLFEGLDRVGEAYGLDLDDEYKSDYSDYSNGQLDDDFVDYDSEGDETLEKYGMDDRDNGIMEISEDEMEKELDEQGCDCEGLDSCQLCSSVFATDVHTHSSSEDACSPSRKPLWNPWNRFSNRRPSTIDGKVMMLQKYGPRFGLARWGHIFSGHWNVNKRKGQASHASLEELPPGFLKSQNLLPWRRRLNRWAWRARRVRMVEERPQKRYFFGSLVWVTLFFVALFWRGSPLSAIEDRISMIHMLFPSGTIVVLRMAMTSREDLLTCLTLYAHNMISASKSQNIGLKGDGESLSDEIGKVENTEGCGIPMRSHTNPSYGCRITDCDREMVESLLNTFQCSGDQSLPKMRQSPWCYDERYVGKAHCTEYLWTWKIGLWPVCKAAGKIATAYHSWKIKTACSIMKQQILAPLDDIDNAPPRGWRMVSSLLTLLGGTRSAQQLRGGVAWNCTCP</sequence>
<evidence type="ECO:0000256" key="1">
    <source>
        <dbReference type="SAM" id="MobiDB-lite"/>
    </source>
</evidence>
<dbReference type="RefSeq" id="XP_005832049.1">
    <property type="nucleotide sequence ID" value="XM_005831992.1"/>
</dbReference>
<evidence type="ECO:0000256" key="2">
    <source>
        <dbReference type="SAM" id="Phobius"/>
    </source>
</evidence>
<keyword evidence="5" id="KW-1185">Reference proteome</keyword>
<organism evidence="3">
    <name type="scientific">Guillardia theta (strain CCMP2712)</name>
    <name type="common">Cryptophyte</name>
    <dbReference type="NCBI Taxonomy" id="905079"/>
    <lineage>
        <taxon>Eukaryota</taxon>
        <taxon>Cryptophyceae</taxon>
        <taxon>Pyrenomonadales</taxon>
        <taxon>Geminigeraceae</taxon>
        <taxon>Guillardia</taxon>
    </lineage>
</organism>
<proteinExistence type="predicted"/>
<keyword evidence="2" id="KW-0812">Transmembrane</keyword>
<protein>
    <submittedName>
        <fullName evidence="3 4">Uncharacterized protein</fullName>
    </submittedName>
</protein>
<dbReference type="EMBL" id="JH993001">
    <property type="protein sequence ID" value="EKX45069.1"/>
    <property type="molecule type" value="Genomic_DNA"/>
</dbReference>
<accession>L1JAE0</accession>